<organism evidence="2 3">
    <name type="scientific">Noviherbaspirillum autotrophicum</name>
    <dbReference type="NCBI Taxonomy" id="709839"/>
    <lineage>
        <taxon>Bacteria</taxon>
        <taxon>Pseudomonadati</taxon>
        <taxon>Pseudomonadota</taxon>
        <taxon>Betaproteobacteria</taxon>
        <taxon>Burkholderiales</taxon>
        <taxon>Oxalobacteraceae</taxon>
        <taxon>Noviherbaspirillum</taxon>
    </lineage>
</organism>
<dbReference type="SUPFAM" id="SSF53850">
    <property type="entry name" value="Periplasmic binding protein-like II"/>
    <property type="match status" value="1"/>
</dbReference>
<proteinExistence type="predicted"/>
<accession>A0A0C2BZX9</accession>
<keyword evidence="1" id="KW-0732">Signal</keyword>
<evidence type="ECO:0000313" key="3">
    <source>
        <dbReference type="Proteomes" id="UP000031572"/>
    </source>
</evidence>
<gene>
    <name evidence="2" type="ORF">TSA66_09460</name>
</gene>
<feature type="signal peptide" evidence="1">
    <location>
        <begin position="1"/>
        <end position="17"/>
    </location>
</feature>
<dbReference type="Gene3D" id="3.40.190.10">
    <property type="entry name" value="Periplasmic binding protein-like II"/>
    <property type="match status" value="2"/>
</dbReference>
<feature type="chain" id="PRO_5002146455" evidence="1">
    <location>
        <begin position="18"/>
        <end position="250"/>
    </location>
</feature>
<evidence type="ECO:0000313" key="2">
    <source>
        <dbReference type="EMBL" id="KIF83606.1"/>
    </source>
</evidence>
<reference evidence="2 3" key="1">
    <citation type="submission" date="2014-12" db="EMBL/GenBank/DDBJ databases">
        <title>Denitrispirillum autotrophicum gen. nov., sp. nov., Denitrifying, Facultatively Autotrophic Bacteria Isolated from Rice Paddy Soil.</title>
        <authorList>
            <person name="Ishii S."/>
            <person name="Ashida N."/>
            <person name="Ohno H."/>
            <person name="Otsuka S."/>
            <person name="Yokota A."/>
            <person name="Senoo K."/>
        </authorList>
    </citation>
    <scope>NUCLEOTIDE SEQUENCE [LARGE SCALE GENOMIC DNA]</scope>
    <source>
        <strain evidence="2 3">TSA66</strain>
    </source>
</reference>
<comment type="caution">
    <text evidence="2">The sequence shown here is derived from an EMBL/GenBank/DDBJ whole genome shotgun (WGS) entry which is preliminary data.</text>
</comment>
<dbReference type="PANTHER" id="PTHR35936:SF25">
    <property type="entry name" value="ABC TRANSPORTER SUBSTRATE-BINDING PROTEIN"/>
    <property type="match status" value="1"/>
</dbReference>
<dbReference type="PANTHER" id="PTHR35936">
    <property type="entry name" value="MEMBRANE-BOUND LYTIC MUREIN TRANSGLYCOSYLASE F"/>
    <property type="match status" value="1"/>
</dbReference>
<dbReference type="STRING" id="709839.TSA66_09460"/>
<name>A0A0C2BZX9_9BURK</name>
<protein>
    <submittedName>
        <fullName evidence="2">Uncharacterized protein</fullName>
    </submittedName>
</protein>
<sequence length="250" mass="27843">MQWVLAALCLLPPQAEAAAQAPASRAPVIRLASSEWPPYVGKDLSALGASTAVIRAALATAGYQLQVDFFPWRRTIAAAGRDSDFVGYFPEYMSADVAQNCLLSKPIGTGPLGFAERADMPIRWQRLDELSRYTIGVVDGYINTRELDQRVREHQQPVDAAHNDVQNLVKLAAGRVSLAVIDRRVFEYLRRNDPQIRKIASQLRFNSHLLEEKPLFVCFRRDRAGEQARRALNEGLKTIDIAAVMATALR</sequence>
<dbReference type="AlphaFoldDB" id="A0A0C2BZX9"/>
<dbReference type="Proteomes" id="UP000031572">
    <property type="component" value="Unassembled WGS sequence"/>
</dbReference>
<keyword evidence="3" id="KW-1185">Reference proteome</keyword>
<evidence type="ECO:0000256" key="1">
    <source>
        <dbReference type="SAM" id="SignalP"/>
    </source>
</evidence>
<dbReference type="EMBL" id="JWJG01000028">
    <property type="protein sequence ID" value="KIF83606.1"/>
    <property type="molecule type" value="Genomic_DNA"/>
</dbReference>